<keyword evidence="3 5" id="KW-1133">Transmembrane helix</keyword>
<sequence length="112" mass="12622">MWASLTIAMLFIYIVVTTIGLTRYSAKRVIQWLIASRLSYIVVIVTQIVITFRTVDTHLISSLITDGLSIVLGGLTELNYSNKQRNNLYSFNILMLITNVVALICITNINIK</sequence>
<evidence type="ECO:0000256" key="4">
    <source>
        <dbReference type="ARBA" id="ARBA00023136"/>
    </source>
</evidence>
<evidence type="ECO:0000313" key="7">
    <source>
        <dbReference type="Proteomes" id="UP001438112"/>
    </source>
</evidence>
<feature type="transmembrane region" description="Helical" evidence="5">
    <location>
        <begin position="6"/>
        <end position="25"/>
    </location>
</feature>
<keyword evidence="7" id="KW-1185">Reference proteome</keyword>
<evidence type="ECO:0000313" key="6">
    <source>
        <dbReference type="EMBL" id="GAA6114826.1"/>
    </source>
</evidence>
<feature type="transmembrane region" description="Helical" evidence="5">
    <location>
        <begin position="32"/>
        <end position="52"/>
    </location>
</feature>
<accession>A0ABP9ZJ57</accession>
<proteinExistence type="predicted"/>
<dbReference type="EMBL" id="BAABVV010000037">
    <property type="protein sequence ID" value="GAA6114826.1"/>
    <property type="molecule type" value="Genomic_DNA"/>
</dbReference>
<evidence type="ECO:0000256" key="2">
    <source>
        <dbReference type="ARBA" id="ARBA00022692"/>
    </source>
</evidence>
<evidence type="ECO:0000256" key="3">
    <source>
        <dbReference type="ARBA" id="ARBA00022989"/>
    </source>
</evidence>
<keyword evidence="1" id="KW-1003">Cell membrane</keyword>
<protein>
    <submittedName>
        <fullName evidence="6">Uncharacterized protein</fullName>
    </submittedName>
</protein>
<dbReference type="Pfam" id="PF07457">
    <property type="entry name" value="DUF1516"/>
    <property type="match status" value="1"/>
</dbReference>
<comment type="caution">
    <text evidence="6">The sequence shown here is derived from an EMBL/GenBank/DDBJ whole genome shotgun (WGS) entry which is preliminary data.</text>
</comment>
<organism evidence="6 7">
    <name type="scientific">Apilactobacillus apinorum</name>
    <dbReference type="NCBI Taxonomy" id="1218495"/>
    <lineage>
        <taxon>Bacteria</taxon>
        <taxon>Bacillati</taxon>
        <taxon>Bacillota</taxon>
        <taxon>Bacilli</taxon>
        <taxon>Lactobacillales</taxon>
        <taxon>Lactobacillaceae</taxon>
        <taxon>Apilactobacillus</taxon>
    </lineage>
</organism>
<dbReference type="Proteomes" id="UP001438112">
    <property type="component" value="Unassembled WGS sequence"/>
</dbReference>
<gene>
    <name evidence="6" type="ORF">AP20H10_11890</name>
</gene>
<keyword evidence="2 5" id="KW-0812">Transmembrane</keyword>
<keyword evidence="4 5" id="KW-0472">Membrane</keyword>
<feature type="transmembrane region" description="Helical" evidence="5">
    <location>
        <begin position="58"/>
        <end position="76"/>
    </location>
</feature>
<name>A0ABP9ZJ57_9LACO</name>
<dbReference type="InterPro" id="IPR010899">
    <property type="entry name" value="UPF0344"/>
</dbReference>
<reference evidence="6 7" key="1">
    <citation type="submission" date="2024-03" db="EMBL/GenBank/DDBJ databases">
        <title>Inconsistent identification of Apilactobacillus kunkeei-related strains obtained by well-developed overall genome related indices.</title>
        <authorList>
            <person name="Maeno S."/>
            <person name="Endo A."/>
        </authorList>
    </citation>
    <scope>NUCLEOTIDE SEQUENCE [LARGE SCALE GENOMIC DNA]</scope>
    <source>
        <strain evidence="6 7">20H-10</strain>
    </source>
</reference>
<evidence type="ECO:0000256" key="5">
    <source>
        <dbReference type="SAM" id="Phobius"/>
    </source>
</evidence>
<dbReference type="RefSeq" id="WP_053949942.1">
    <property type="nucleotide sequence ID" value="NZ_BAABVV010000037.1"/>
</dbReference>
<feature type="transmembrane region" description="Helical" evidence="5">
    <location>
        <begin position="88"/>
        <end position="111"/>
    </location>
</feature>
<evidence type="ECO:0000256" key="1">
    <source>
        <dbReference type="ARBA" id="ARBA00022475"/>
    </source>
</evidence>